<dbReference type="STRING" id="1121307.CLCY_2c04680"/>
<sequence>MPEINSVGQVSSYSIKEVSKNKSLDVRTSHRFDFDKCVNNALNKNLKISAHAIDRLNSRNISLSESDMKNINNAIDKVEGKGSKEALILYNDLALIASVKNRTIITAMDKNSLEEKVFTNIDAAVIL</sequence>
<gene>
    <name evidence="1" type="ORF">CLCY_2c04680</name>
</gene>
<dbReference type="Proteomes" id="UP000036756">
    <property type="component" value="Unassembled WGS sequence"/>
</dbReference>
<dbReference type="EMBL" id="LFVU01000027">
    <property type="protein sequence ID" value="KMT21706.1"/>
    <property type="molecule type" value="Genomic_DNA"/>
</dbReference>
<keyword evidence="1" id="KW-0282">Flagellum</keyword>
<proteinExistence type="predicted"/>
<accession>A0A0J8G1S8</accession>
<reference evidence="1 2" key="1">
    <citation type="submission" date="2015-06" db="EMBL/GenBank/DDBJ databases">
        <title>Draft genome sequence of the purine-degrading Clostridium cylindrosporum HC-1 (DSM 605).</title>
        <authorList>
            <person name="Poehlein A."/>
            <person name="Schiel-Bengelsdorf B."/>
            <person name="Bengelsdorf F."/>
            <person name="Daniel R."/>
            <person name="Duerre P."/>
        </authorList>
    </citation>
    <scope>NUCLEOTIDE SEQUENCE [LARGE SCALE GENOMIC DNA]</scope>
    <source>
        <strain evidence="1 2">DSM 605</strain>
    </source>
</reference>
<evidence type="ECO:0000313" key="1">
    <source>
        <dbReference type="EMBL" id="KMT21706.1"/>
    </source>
</evidence>
<name>A0A0J8G1S8_CLOCY</name>
<keyword evidence="1" id="KW-0969">Cilium</keyword>
<keyword evidence="1" id="KW-0966">Cell projection</keyword>
<comment type="caution">
    <text evidence="1">The sequence shown here is derived from an EMBL/GenBank/DDBJ whole genome shotgun (WGS) entry which is preliminary data.</text>
</comment>
<dbReference type="NCBIfam" id="TIGR02530">
    <property type="entry name" value="flg_new"/>
    <property type="match status" value="1"/>
</dbReference>
<evidence type="ECO:0000313" key="2">
    <source>
        <dbReference type="Proteomes" id="UP000036756"/>
    </source>
</evidence>
<organism evidence="1 2">
    <name type="scientific">Clostridium cylindrosporum DSM 605</name>
    <dbReference type="NCBI Taxonomy" id="1121307"/>
    <lineage>
        <taxon>Bacteria</taxon>
        <taxon>Bacillati</taxon>
        <taxon>Bacillota</taxon>
        <taxon>Clostridia</taxon>
        <taxon>Eubacteriales</taxon>
        <taxon>Clostridiaceae</taxon>
        <taxon>Clostridium</taxon>
    </lineage>
</organism>
<dbReference type="PATRIC" id="fig|1121307.3.peg.1326"/>
<dbReference type="OrthoDB" id="165650at2"/>
<dbReference type="RefSeq" id="WP_053083315.1">
    <property type="nucleotide sequence ID" value="NZ_LFVU01000027.1"/>
</dbReference>
<dbReference type="InterPro" id="IPR013367">
    <property type="entry name" value="Flagellar_put"/>
</dbReference>
<protein>
    <submittedName>
        <fullName evidence="1">Flagellar operon protein</fullName>
    </submittedName>
</protein>
<dbReference type="Pfam" id="PF12611">
    <property type="entry name" value="Flagellar_put"/>
    <property type="match status" value="1"/>
</dbReference>
<dbReference type="AlphaFoldDB" id="A0A0J8G1S8"/>
<keyword evidence="2" id="KW-1185">Reference proteome</keyword>